<dbReference type="FunFam" id="3.30.565.10:FF:000010">
    <property type="entry name" value="Sensor histidine kinase RcsC"/>
    <property type="match status" value="1"/>
</dbReference>
<dbReference type="InterPro" id="IPR036097">
    <property type="entry name" value="HisK_dim/P_sf"/>
</dbReference>
<evidence type="ECO:0000256" key="3">
    <source>
        <dbReference type="ARBA" id="ARBA00012438"/>
    </source>
</evidence>
<dbReference type="InterPro" id="IPR050736">
    <property type="entry name" value="Sensor_HK_Regulatory"/>
</dbReference>
<dbReference type="InterPro" id="IPR005467">
    <property type="entry name" value="His_kinase_dom"/>
</dbReference>
<evidence type="ECO:0000256" key="7">
    <source>
        <dbReference type="ARBA" id="ARBA00022777"/>
    </source>
</evidence>
<keyword evidence="7 13" id="KW-0418">Kinase</keyword>
<dbReference type="InterPro" id="IPR003661">
    <property type="entry name" value="HisK_dim/P_dom"/>
</dbReference>
<dbReference type="PRINTS" id="PR00344">
    <property type="entry name" value="BCTRLSENSOR"/>
</dbReference>
<dbReference type="EMBL" id="WNZW01000006">
    <property type="protein sequence ID" value="MUG46464.1"/>
    <property type="molecule type" value="Genomic_DNA"/>
</dbReference>
<keyword evidence="8" id="KW-0067">ATP-binding</keyword>
<feature type="transmembrane region" description="Helical" evidence="11">
    <location>
        <begin position="138"/>
        <end position="161"/>
    </location>
</feature>
<comment type="caution">
    <text evidence="13">The sequence shown here is derived from an EMBL/GenBank/DDBJ whole genome shotgun (WGS) entry which is preliminary data.</text>
</comment>
<dbReference type="Pfam" id="PF00512">
    <property type="entry name" value="HisKA"/>
    <property type="match status" value="1"/>
</dbReference>
<keyword evidence="9" id="KW-0902">Two-component regulatory system</keyword>
<dbReference type="PANTHER" id="PTHR43711">
    <property type="entry name" value="TWO-COMPONENT HISTIDINE KINASE"/>
    <property type="match status" value="1"/>
</dbReference>
<feature type="transmembrane region" description="Helical" evidence="11">
    <location>
        <begin position="167"/>
        <end position="186"/>
    </location>
</feature>
<gene>
    <name evidence="13" type="ORF">GNP95_15870</name>
</gene>
<dbReference type="SMART" id="SM00388">
    <property type="entry name" value="HisKA"/>
    <property type="match status" value="1"/>
</dbReference>
<dbReference type="RefSeq" id="WP_155611961.1">
    <property type="nucleotide sequence ID" value="NZ_WNZW01000006.1"/>
</dbReference>
<feature type="transmembrane region" description="Helical" evidence="11">
    <location>
        <begin position="36"/>
        <end position="57"/>
    </location>
</feature>
<dbReference type="CDD" id="cd16922">
    <property type="entry name" value="HATPase_EvgS-ArcB-TorS-like"/>
    <property type="match status" value="1"/>
</dbReference>
<dbReference type="InterPro" id="IPR003594">
    <property type="entry name" value="HATPase_dom"/>
</dbReference>
<dbReference type="SUPFAM" id="SSF47384">
    <property type="entry name" value="Homodimeric domain of signal transducing histidine kinase"/>
    <property type="match status" value="1"/>
</dbReference>
<evidence type="ECO:0000256" key="8">
    <source>
        <dbReference type="ARBA" id="ARBA00022840"/>
    </source>
</evidence>
<dbReference type="Gene3D" id="3.30.565.10">
    <property type="entry name" value="Histidine kinase-like ATPase, C-terminal domain"/>
    <property type="match status" value="1"/>
</dbReference>
<feature type="domain" description="Histidine kinase" evidence="12">
    <location>
        <begin position="240"/>
        <end position="465"/>
    </location>
</feature>
<name>A0A7X2Z2N4_9BACL</name>
<dbReference type="Pfam" id="PF02518">
    <property type="entry name" value="HATPase_c"/>
    <property type="match status" value="1"/>
</dbReference>
<dbReference type="OrthoDB" id="9813394at2"/>
<evidence type="ECO:0000256" key="10">
    <source>
        <dbReference type="ARBA" id="ARBA00074306"/>
    </source>
</evidence>
<comment type="similarity">
    <text evidence="2">In the N-terminal section; belongs to the phytochrome family.</text>
</comment>
<evidence type="ECO:0000313" key="13">
    <source>
        <dbReference type="EMBL" id="MUG46464.1"/>
    </source>
</evidence>
<keyword evidence="6" id="KW-0547">Nucleotide-binding</keyword>
<proteinExistence type="inferred from homology"/>
<keyword evidence="11" id="KW-1133">Transmembrane helix</keyword>
<organism evidence="13 14">
    <name type="scientific">Paenibacillus woosongensis</name>
    <dbReference type="NCBI Taxonomy" id="307580"/>
    <lineage>
        <taxon>Bacteria</taxon>
        <taxon>Bacillati</taxon>
        <taxon>Bacillota</taxon>
        <taxon>Bacilli</taxon>
        <taxon>Bacillales</taxon>
        <taxon>Paenibacillaceae</taxon>
        <taxon>Paenibacillus</taxon>
    </lineage>
</organism>
<evidence type="ECO:0000256" key="1">
    <source>
        <dbReference type="ARBA" id="ARBA00000085"/>
    </source>
</evidence>
<keyword evidence="4" id="KW-0597">Phosphoprotein</keyword>
<dbReference type="InterPro" id="IPR004358">
    <property type="entry name" value="Sig_transdc_His_kin-like_C"/>
</dbReference>
<keyword evidence="11" id="KW-0472">Membrane</keyword>
<dbReference type="GO" id="GO:0005524">
    <property type="term" value="F:ATP binding"/>
    <property type="evidence" value="ECO:0007669"/>
    <property type="project" value="UniProtKB-KW"/>
</dbReference>
<comment type="catalytic activity">
    <reaction evidence="1">
        <text>ATP + protein L-histidine = ADP + protein N-phospho-L-histidine.</text>
        <dbReference type="EC" id="2.7.13.3"/>
    </reaction>
</comment>
<evidence type="ECO:0000259" key="12">
    <source>
        <dbReference type="PROSITE" id="PS50109"/>
    </source>
</evidence>
<evidence type="ECO:0000256" key="5">
    <source>
        <dbReference type="ARBA" id="ARBA00022679"/>
    </source>
</evidence>
<evidence type="ECO:0000256" key="9">
    <source>
        <dbReference type="ARBA" id="ARBA00023012"/>
    </source>
</evidence>
<evidence type="ECO:0000256" key="11">
    <source>
        <dbReference type="SAM" id="Phobius"/>
    </source>
</evidence>
<feature type="transmembrane region" description="Helical" evidence="11">
    <location>
        <begin position="7"/>
        <end position="30"/>
    </location>
</feature>
<accession>A0A7X2Z2N4</accession>
<keyword evidence="5" id="KW-0808">Transferase</keyword>
<dbReference type="Gene3D" id="1.10.287.130">
    <property type="match status" value="1"/>
</dbReference>
<dbReference type="SMART" id="SM00387">
    <property type="entry name" value="HATPase_c"/>
    <property type="match status" value="1"/>
</dbReference>
<protein>
    <recommendedName>
        <fullName evidence="10">Circadian input-output histidine kinase CikA</fullName>
        <ecNumber evidence="3">2.7.13.3</ecNumber>
    </recommendedName>
</protein>
<evidence type="ECO:0000256" key="2">
    <source>
        <dbReference type="ARBA" id="ARBA00006402"/>
    </source>
</evidence>
<feature type="transmembrane region" description="Helical" evidence="11">
    <location>
        <begin position="69"/>
        <end position="92"/>
    </location>
</feature>
<dbReference type="AlphaFoldDB" id="A0A7X2Z2N4"/>
<dbReference type="Proteomes" id="UP000447876">
    <property type="component" value="Unassembled WGS sequence"/>
</dbReference>
<keyword evidence="11" id="KW-0812">Transmembrane</keyword>
<evidence type="ECO:0000313" key="14">
    <source>
        <dbReference type="Proteomes" id="UP000447876"/>
    </source>
</evidence>
<dbReference type="PANTHER" id="PTHR43711:SF26">
    <property type="entry name" value="SENSOR HISTIDINE KINASE RCSC"/>
    <property type="match status" value="1"/>
</dbReference>
<feature type="transmembrane region" description="Helical" evidence="11">
    <location>
        <begin position="104"/>
        <end position="126"/>
    </location>
</feature>
<dbReference type="PROSITE" id="PS50109">
    <property type="entry name" value="HIS_KIN"/>
    <property type="match status" value="1"/>
</dbReference>
<dbReference type="SUPFAM" id="SSF55874">
    <property type="entry name" value="ATPase domain of HSP90 chaperone/DNA topoisomerase II/histidine kinase"/>
    <property type="match status" value="1"/>
</dbReference>
<evidence type="ECO:0000256" key="4">
    <source>
        <dbReference type="ARBA" id="ARBA00022553"/>
    </source>
</evidence>
<sequence length="491" mass="54404">MGLGNSFLMNLAMLVTVAYLANVLYKYWFLKTPRRINYVLSVLLMIFSGWICMRFGFKLSDNVIFDLRFVPLLIATAVYSQPLTLVVIGFGIGLVRFTFGLTEAALAGFINLTILGIVCAGINIWMQRSNFRFVIKGGIAILIVNAVNTINIAVFGVIPFRKYMLEIMPVVLPLGIVLSVVFAMMLRDFQLDRRRSIELKHANELLQSQTEELQIAKLALEERAQQLALASQYKSEFLANMSHELRTPLNSIINLAQMISENYPEKDSGSADYGRIIYRSGQELLQIINDILDLSKVEAGRLEIVQEEVNVKELPQLLYLQFEQTARQKGVAFDISTASDLPATVISDPQRIGQILRNLLSNAFKFTDKGNVRMEIYKVQANARGRGEYIAFAVKDTGIGIPPDKHKVIFEPFHQGDGSISRKYGGTGLGLPISRHLACLLGGWIDVESQEGEGSTFILYLPMSPSAHVKASGLPPAAGDKAMFAGRGISG</sequence>
<dbReference type="CDD" id="cd00082">
    <property type="entry name" value="HisKA"/>
    <property type="match status" value="1"/>
</dbReference>
<reference evidence="13 14" key="1">
    <citation type="submission" date="2019-11" db="EMBL/GenBank/DDBJ databases">
        <title>Draft genome sequences of five Paenibacillus species of dairy origin.</title>
        <authorList>
            <person name="Olajide A.M."/>
            <person name="Chen S."/>
            <person name="Lapointe G."/>
        </authorList>
    </citation>
    <scope>NUCLEOTIDE SEQUENCE [LARGE SCALE GENOMIC DNA]</scope>
    <source>
        <strain evidence="13 14">12CR55</strain>
    </source>
</reference>
<dbReference type="GO" id="GO:0000155">
    <property type="term" value="F:phosphorelay sensor kinase activity"/>
    <property type="evidence" value="ECO:0007669"/>
    <property type="project" value="InterPro"/>
</dbReference>
<dbReference type="EC" id="2.7.13.3" evidence="3"/>
<evidence type="ECO:0000256" key="6">
    <source>
        <dbReference type="ARBA" id="ARBA00022741"/>
    </source>
</evidence>
<dbReference type="InterPro" id="IPR036890">
    <property type="entry name" value="HATPase_C_sf"/>
</dbReference>